<evidence type="ECO:0000256" key="1">
    <source>
        <dbReference type="ARBA" id="ARBA00004123"/>
    </source>
</evidence>
<feature type="region of interest" description="Disordered" evidence="3">
    <location>
        <begin position="109"/>
        <end position="130"/>
    </location>
</feature>
<dbReference type="Pfam" id="PF18359">
    <property type="entry name" value="Tudor_5"/>
    <property type="match status" value="1"/>
</dbReference>
<dbReference type="Gene3D" id="2.30.30.140">
    <property type="match status" value="2"/>
</dbReference>
<dbReference type="InterPro" id="IPR041292">
    <property type="entry name" value="Tudor_4"/>
</dbReference>
<comment type="subcellular location">
    <subcellularLocation>
        <location evidence="1">Nucleus</location>
    </subcellularLocation>
</comment>
<dbReference type="GO" id="GO:0010629">
    <property type="term" value="P:negative regulation of gene expression"/>
    <property type="evidence" value="ECO:0007669"/>
    <property type="project" value="TreeGrafter"/>
</dbReference>
<keyword evidence="2" id="KW-0539">Nucleus</keyword>
<feature type="domain" description="Tudor" evidence="4">
    <location>
        <begin position="478"/>
        <end position="534"/>
    </location>
</feature>
<dbReference type="InterPro" id="IPR002999">
    <property type="entry name" value="Tudor"/>
</dbReference>
<dbReference type="CDD" id="cd20382">
    <property type="entry name" value="Tudor_SETDB1_rpt1"/>
    <property type="match status" value="1"/>
</dbReference>
<dbReference type="InterPro" id="IPR041291">
    <property type="entry name" value="TUDOR_5"/>
</dbReference>
<dbReference type="GO" id="GO:0005634">
    <property type="term" value="C:nucleus"/>
    <property type="evidence" value="ECO:0007669"/>
    <property type="project" value="UniProtKB-SubCell"/>
</dbReference>
<evidence type="ECO:0000256" key="2">
    <source>
        <dbReference type="ARBA" id="ARBA00023242"/>
    </source>
</evidence>
<dbReference type="GO" id="GO:0070828">
    <property type="term" value="P:heterochromatin organization"/>
    <property type="evidence" value="ECO:0007669"/>
    <property type="project" value="TreeGrafter"/>
</dbReference>
<evidence type="ECO:0000256" key="3">
    <source>
        <dbReference type="SAM" id="MobiDB-lite"/>
    </source>
</evidence>
<dbReference type="SMART" id="SM00333">
    <property type="entry name" value="TUDOR"/>
    <property type="match status" value="2"/>
</dbReference>
<dbReference type="EMBL" id="JACEEZ010015137">
    <property type="protein sequence ID" value="KAG0719038.1"/>
    <property type="molecule type" value="Genomic_DNA"/>
</dbReference>
<dbReference type="PANTHER" id="PTHR46024">
    <property type="entry name" value="HISTONE-LYSINE N-METHYLTRANSFERASE EGGLESS"/>
    <property type="match status" value="1"/>
</dbReference>
<dbReference type="InterPro" id="IPR051516">
    <property type="entry name" value="SETDB_methyltransferase"/>
</dbReference>
<proteinExistence type="predicted"/>
<feature type="domain" description="Tudor" evidence="4">
    <location>
        <begin position="383"/>
        <end position="451"/>
    </location>
</feature>
<comment type="caution">
    <text evidence="5">The sequence shown here is derived from an EMBL/GenBank/DDBJ whole genome shotgun (WGS) entry which is preliminary data.</text>
</comment>
<dbReference type="Pfam" id="PF18358">
    <property type="entry name" value="Tudor_4"/>
    <property type="match status" value="1"/>
</dbReference>
<evidence type="ECO:0000313" key="6">
    <source>
        <dbReference type="Proteomes" id="UP000770661"/>
    </source>
</evidence>
<gene>
    <name evidence="5" type="primary">egg</name>
    <name evidence="5" type="ORF">GWK47_007405</name>
</gene>
<dbReference type="PANTHER" id="PTHR46024:SF1">
    <property type="entry name" value="HISTONE-LYSINE N-METHYLTRANSFERASE EGGLESS"/>
    <property type="match status" value="1"/>
</dbReference>
<evidence type="ECO:0000259" key="4">
    <source>
        <dbReference type="SMART" id="SM00333"/>
    </source>
</evidence>
<feature type="compositionally biased region" description="Acidic residues" evidence="3">
    <location>
        <begin position="116"/>
        <end position="125"/>
    </location>
</feature>
<name>A0A8J4Y245_CHIOP</name>
<evidence type="ECO:0000313" key="5">
    <source>
        <dbReference type="EMBL" id="KAG0719038.1"/>
    </source>
</evidence>
<keyword evidence="6" id="KW-1185">Reference proteome</keyword>
<dbReference type="AlphaFoldDB" id="A0A8J4Y245"/>
<dbReference type="GO" id="GO:0046974">
    <property type="term" value="F:histone H3K9 methyltransferase activity"/>
    <property type="evidence" value="ECO:0007669"/>
    <property type="project" value="TreeGrafter"/>
</dbReference>
<accession>A0A8J4Y245</accession>
<sequence length="600" mass="67502">MAEIIDITDDDVLIEESPKSGEPKSADVTLSSSTTKRAFRCLNSDCRSEGRLVRAEEYVRRYYGMLPYPKKKRVCEVCLSEAKQQQDSLVECVTSGRLLLAEKIPPPKTTVVLTDSDSEPSDGDDGASSSEAEYLFEGDEGSLQDTIQAMIKELGLEQQIKEGVKHVEGVLTNIQVCATCGSNLAKTPSPKSAECESISSSHSSPEECEVECNEPEELENEYEYEYEPHILQVMSGMMIWAHIQQTLGVPASHGDLILASLPPLTEPPSSPPQWQSPMDICGTASIPYPGGEVIAEQSVVVPNENLPPVGPLQRWEMAPNEMVYSMKYSLFARWVQAQVIEVMERREPKNTMYRIRYNRNAKGGGMPRVIPGRQLAYFDPCATRIPVGTRVIAKYKDDDPKNTTISGSFYVGIVAEIPTGANKYRYLIFFDDGYAQYVYHGDIRVVTESSSCSWEDVSSDSREFIKEYLQMYPERPMVRLQKWNYVKTEWNGRWWRAQVKEVDGSLVKMFFPPLEGRCEWIYRGSTRLSPLFHKKMNIQAQAEQPVRTIRRRTAALPNRAVVEYGTFGQDTDMDAATPDALTFLTLPPSLPRHPHSGRAL</sequence>
<reference evidence="5" key="1">
    <citation type="submission" date="2020-07" db="EMBL/GenBank/DDBJ databases">
        <title>The High-quality genome of the commercially important snow crab, Chionoecetes opilio.</title>
        <authorList>
            <person name="Jeong J.-H."/>
            <person name="Ryu S."/>
        </authorList>
    </citation>
    <scope>NUCLEOTIDE SEQUENCE</scope>
    <source>
        <strain evidence="5">MADBK_172401_WGS</strain>
        <tissue evidence="5">Digestive gland</tissue>
    </source>
</reference>
<organism evidence="5 6">
    <name type="scientific">Chionoecetes opilio</name>
    <name type="common">Atlantic snow crab</name>
    <name type="synonym">Cancer opilio</name>
    <dbReference type="NCBI Taxonomy" id="41210"/>
    <lineage>
        <taxon>Eukaryota</taxon>
        <taxon>Metazoa</taxon>
        <taxon>Ecdysozoa</taxon>
        <taxon>Arthropoda</taxon>
        <taxon>Crustacea</taxon>
        <taxon>Multicrustacea</taxon>
        <taxon>Malacostraca</taxon>
        <taxon>Eumalacostraca</taxon>
        <taxon>Eucarida</taxon>
        <taxon>Decapoda</taxon>
        <taxon>Pleocyemata</taxon>
        <taxon>Brachyura</taxon>
        <taxon>Eubrachyura</taxon>
        <taxon>Majoidea</taxon>
        <taxon>Majidae</taxon>
        <taxon>Chionoecetes</taxon>
    </lineage>
</organism>
<protein>
    <submittedName>
        <fullName evidence="5">Histone-lysine N-methyltransferase eggless</fullName>
    </submittedName>
</protein>
<dbReference type="Proteomes" id="UP000770661">
    <property type="component" value="Unassembled WGS sequence"/>
</dbReference>
<dbReference type="OrthoDB" id="5792673at2759"/>
<dbReference type="CDD" id="cd21181">
    <property type="entry name" value="Tudor_SETDB1_rpt2"/>
    <property type="match status" value="1"/>
</dbReference>